<sequence>MSSLWTDLLFMHGYISNAELARRLAETPKSDQKPSGKRERSNRQAASEGSARPALVAGDCLPT</sequence>
<name>A0ABV9C843_9GAMM</name>
<organism evidence="2 3">
    <name type="scientific">Dyella halodurans</name>
    <dbReference type="NCBI Taxonomy" id="1920171"/>
    <lineage>
        <taxon>Bacteria</taxon>
        <taxon>Pseudomonadati</taxon>
        <taxon>Pseudomonadota</taxon>
        <taxon>Gammaproteobacteria</taxon>
        <taxon>Lysobacterales</taxon>
        <taxon>Rhodanobacteraceae</taxon>
        <taxon>Dyella</taxon>
    </lineage>
</organism>
<dbReference type="RefSeq" id="WP_266151604.1">
    <property type="nucleotide sequence ID" value="NZ_CP064028.1"/>
</dbReference>
<reference evidence="3" key="1">
    <citation type="journal article" date="2019" name="Int. J. Syst. Evol. Microbiol.">
        <title>The Global Catalogue of Microorganisms (GCM) 10K type strain sequencing project: providing services to taxonomists for standard genome sequencing and annotation.</title>
        <authorList>
            <consortium name="The Broad Institute Genomics Platform"/>
            <consortium name="The Broad Institute Genome Sequencing Center for Infectious Disease"/>
            <person name="Wu L."/>
            <person name="Ma J."/>
        </authorList>
    </citation>
    <scope>NUCLEOTIDE SEQUENCE [LARGE SCALE GENOMIC DNA]</scope>
    <source>
        <strain evidence="3">CCM 4481</strain>
    </source>
</reference>
<evidence type="ECO:0000313" key="3">
    <source>
        <dbReference type="Proteomes" id="UP001595961"/>
    </source>
</evidence>
<gene>
    <name evidence="2" type="ORF">ACFO5W_20375</name>
</gene>
<comment type="caution">
    <text evidence="2">The sequence shown here is derived from an EMBL/GenBank/DDBJ whole genome shotgun (WGS) entry which is preliminary data.</text>
</comment>
<feature type="compositionally biased region" description="Basic and acidic residues" evidence="1">
    <location>
        <begin position="25"/>
        <end position="42"/>
    </location>
</feature>
<dbReference type="Proteomes" id="UP001595961">
    <property type="component" value="Unassembled WGS sequence"/>
</dbReference>
<protein>
    <submittedName>
        <fullName evidence="2">Uncharacterized protein</fullName>
    </submittedName>
</protein>
<proteinExistence type="predicted"/>
<dbReference type="EMBL" id="JBHSGA010000025">
    <property type="protein sequence ID" value="MFC4529012.1"/>
    <property type="molecule type" value="Genomic_DNA"/>
</dbReference>
<keyword evidence="3" id="KW-1185">Reference proteome</keyword>
<feature type="region of interest" description="Disordered" evidence="1">
    <location>
        <begin position="25"/>
        <end position="63"/>
    </location>
</feature>
<evidence type="ECO:0000313" key="2">
    <source>
        <dbReference type="EMBL" id="MFC4529012.1"/>
    </source>
</evidence>
<evidence type="ECO:0000256" key="1">
    <source>
        <dbReference type="SAM" id="MobiDB-lite"/>
    </source>
</evidence>
<accession>A0ABV9C843</accession>